<dbReference type="HOGENOM" id="CLU_1154933_0_0_3"/>
<keyword evidence="2" id="KW-1277">Toxin-antitoxin system</keyword>
<dbReference type="Pfam" id="PF07927">
    <property type="entry name" value="HicA_toxin"/>
    <property type="match status" value="1"/>
</dbReference>
<gene>
    <name evidence="8" type="ordered locus">Cyagr_3328</name>
</gene>
<evidence type="ECO:0000256" key="7">
    <source>
        <dbReference type="ARBA" id="ARBA00023016"/>
    </source>
</evidence>
<evidence type="ECO:0000313" key="8">
    <source>
        <dbReference type="EMBL" id="AFY30398.1"/>
    </source>
</evidence>
<dbReference type="EMBL" id="CP003495">
    <property type="protein sequence ID" value="AFY30398.1"/>
    <property type="molecule type" value="Genomic_DNA"/>
</dbReference>
<dbReference type="STRING" id="292564.Cyagr_3328"/>
<evidence type="ECO:0000256" key="3">
    <source>
        <dbReference type="ARBA" id="ARBA00022722"/>
    </source>
</evidence>
<evidence type="ECO:0000313" key="9">
    <source>
        <dbReference type="Proteomes" id="UP000010388"/>
    </source>
</evidence>
<evidence type="ECO:0000256" key="5">
    <source>
        <dbReference type="ARBA" id="ARBA00022801"/>
    </source>
</evidence>
<comment type="similarity">
    <text evidence="1">Belongs to the HicA mRNA interferase family.</text>
</comment>
<organism evidence="8 9">
    <name type="scientific">Cyanobium gracile (strain ATCC 27147 / PCC 6307)</name>
    <dbReference type="NCBI Taxonomy" id="292564"/>
    <lineage>
        <taxon>Bacteria</taxon>
        <taxon>Bacillati</taxon>
        <taxon>Cyanobacteriota</taxon>
        <taxon>Cyanophyceae</taxon>
        <taxon>Synechococcales</taxon>
        <taxon>Prochlorococcaceae</taxon>
        <taxon>Cyanobium</taxon>
    </lineage>
</organism>
<keyword evidence="4" id="KW-0255">Endonuclease</keyword>
<dbReference type="Proteomes" id="UP000010388">
    <property type="component" value="Chromosome"/>
</dbReference>
<dbReference type="GO" id="GO:0016787">
    <property type="term" value="F:hydrolase activity"/>
    <property type="evidence" value="ECO:0007669"/>
    <property type="project" value="UniProtKB-KW"/>
</dbReference>
<dbReference type="RefSeq" id="WP_015110831.1">
    <property type="nucleotide sequence ID" value="NC_019675.1"/>
</dbReference>
<keyword evidence="6" id="KW-0694">RNA-binding</keyword>
<dbReference type="GO" id="GO:0004519">
    <property type="term" value="F:endonuclease activity"/>
    <property type="evidence" value="ECO:0007669"/>
    <property type="project" value="UniProtKB-KW"/>
</dbReference>
<dbReference type="GO" id="GO:0003729">
    <property type="term" value="F:mRNA binding"/>
    <property type="evidence" value="ECO:0007669"/>
    <property type="project" value="InterPro"/>
</dbReference>
<evidence type="ECO:0000256" key="4">
    <source>
        <dbReference type="ARBA" id="ARBA00022759"/>
    </source>
</evidence>
<evidence type="ECO:0000256" key="6">
    <source>
        <dbReference type="ARBA" id="ARBA00022884"/>
    </source>
</evidence>
<accession>K9PBT4</accession>
<dbReference type="KEGG" id="cgc:Cyagr_3328"/>
<dbReference type="eggNOG" id="COG1724">
    <property type="taxonomic scope" value="Bacteria"/>
</dbReference>
<dbReference type="AlphaFoldDB" id="K9PBT4"/>
<reference evidence="9" key="1">
    <citation type="journal article" date="2013" name="Proc. Natl. Acad. Sci. U.S.A.">
        <title>Improving the coverage of the cyanobacterial phylum using diversity-driven genome sequencing.</title>
        <authorList>
            <person name="Shih P.M."/>
            <person name="Wu D."/>
            <person name="Latifi A."/>
            <person name="Axen S.D."/>
            <person name="Fewer D.P."/>
            <person name="Talla E."/>
            <person name="Calteau A."/>
            <person name="Cai F."/>
            <person name="Tandeau de Marsac N."/>
            <person name="Rippka R."/>
            <person name="Herdman M."/>
            <person name="Sivonen K."/>
            <person name="Coursin T."/>
            <person name="Laurent T."/>
            <person name="Goodwin L."/>
            <person name="Nolan M."/>
            <person name="Davenport K.W."/>
            <person name="Han C.S."/>
            <person name="Rubin E.M."/>
            <person name="Eisen J.A."/>
            <person name="Woyke T."/>
            <person name="Gugger M."/>
            <person name="Kerfeld C.A."/>
        </authorList>
    </citation>
    <scope>NUCLEOTIDE SEQUENCE [LARGE SCALE GENOMIC DNA]</scope>
    <source>
        <strain evidence="9">ATCC 27147 / PCC 6307</strain>
    </source>
</reference>
<evidence type="ECO:0000256" key="2">
    <source>
        <dbReference type="ARBA" id="ARBA00022649"/>
    </source>
</evidence>
<evidence type="ECO:0000256" key="1">
    <source>
        <dbReference type="ARBA" id="ARBA00006620"/>
    </source>
</evidence>
<protein>
    <submittedName>
        <fullName evidence="8">YcfA-like protein</fullName>
    </submittedName>
</protein>
<sequence length="240" mass="26181">MDNQLVRITVQMLNPTGGRMLFVVEPGTDLEGLYLTNDFLTTIGVNPHLLRFKVNGTPAGGDFMLMPEDHIQVEAQSVQPVEETDNELVVLARMNCEDWGEFRVHAGASLEDFLFSITFISVTTIHPAALAIKVNGLSVEMCYRLADGDRITVAGASMLKGAISGRDLIAKLRVMVGLRPEPSPGGGSHGKWKTSDGKTVVIPRRSSDIPNGTVKSILRMAGVDMGLKEFYSCRPRPLTR</sequence>
<dbReference type="InterPro" id="IPR038570">
    <property type="entry name" value="HicA_sf"/>
</dbReference>
<dbReference type="OrthoDB" id="9811409at2"/>
<name>K9PBT4_CYAGP</name>
<dbReference type="Gene3D" id="3.30.920.30">
    <property type="entry name" value="Hypothetical protein"/>
    <property type="match status" value="1"/>
</dbReference>
<dbReference type="SUPFAM" id="SSF54786">
    <property type="entry name" value="YcfA/nrd intein domain"/>
    <property type="match status" value="1"/>
</dbReference>
<keyword evidence="7" id="KW-0346">Stress response</keyword>
<keyword evidence="5" id="KW-0378">Hydrolase</keyword>
<proteinExistence type="inferred from homology"/>
<dbReference type="InterPro" id="IPR012933">
    <property type="entry name" value="HicA_mRNA_interferase"/>
</dbReference>
<keyword evidence="3" id="KW-0540">Nuclease</keyword>